<sequence length="133" mass="14929">MYYTVLKDKILLYLGTPDPATRRCPVYAINADRVTELQRTGQIVGMLVMVDGVIRAIFLGDPPIVEGHDAIGVCKNIMVVLEEEFEFSLESMRTQCSGMTFDGAHFKLHAEEALCRALDVEPDWILPSWDRGP</sequence>
<keyword evidence="2" id="KW-1185">Reference proteome</keyword>
<name>A0AAE0BQ96_9CHLO</name>
<dbReference type="AlphaFoldDB" id="A0AAE0BQ96"/>
<accession>A0AAE0BQ96</accession>
<reference evidence="1 2" key="1">
    <citation type="journal article" date="2015" name="Genome Biol. Evol.">
        <title>Comparative Genomics of a Bacterivorous Green Alga Reveals Evolutionary Causalities and Consequences of Phago-Mixotrophic Mode of Nutrition.</title>
        <authorList>
            <person name="Burns J.A."/>
            <person name="Paasch A."/>
            <person name="Narechania A."/>
            <person name="Kim E."/>
        </authorList>
    </citation>
    <scope>NUCLEOTIDE SEQUENCE [LARGE SCALE GENOMIC DNA]</scope>
    <source>
        <strain evidence="1 2">PLY_AMNH</strain>
    </source>
</reference>
<comment type="caution">
    <text evidence="1">The sequence shown here is derived from an EMBL/GenBank/DDBJ whole genome shotgun (WGS) entry which is preliminary data.</text>
</comment>
<proteinExistence type="predicted"/>
<organism evidence="1 2">
    <name type="scientific">Cymbomonas tetramitiformis</name>
    <dbReference type="NCBI Taxonomy" id="36881"/>
    <lineage>
        <taxon>Eukaryota</taxon>
        <taxon>Viridiplantae</taxon>
        <taxon>Chlorophyta</taxon>
        <taxon>Pyramimonadophyceae</taxon>
        <taxon>Pyramimonadales</taxon>
        <taxon>Pyramimonadaceae</taxon>
        <taxon>Cymbomonas</taxon>
    </lineage>
</organism>
<dbReference type="EMBL" id="LGRX02033793">
    <property type="protein sequence ID" value="KAK3239899.1"/>
    <property type="molecule type" value="Genomic_DNA"/>
</dbReference>
<evidence type="ECO:0000313" key="2">
    <source>
        <dbReference type="Proteomes" id="UP001190700"/>
    </source>
</evidence>
<dbReference type="Proteomes" id="UP001190700">
    <property type="component" value="Unassembled WGS sequence"/>
</dbReference>
<gene>
    <name evidence="1" type="ORF">CYMTET_50208</name>
</gene>
<evidence type="ECO:0000313" key="1">
    <source>
        <dbReference type="EMBL" id="KAK3239899.1"/>
    </source>
</evidence>
<protein>
    <submittedName>
        <fullName evidence="1">Uncharacterized protein</fullName>
    </submittedName>
</protein>